<name>A0A1H5TYH7_9BACT</name>
<dbReference type="InterPro" id="IPR011006">
    <property type="entry name" value="CheY-like_superfamily"/>
</dbReference>
<dbReference type="SMART" id="SM00342">
    <property type="entry name" value="HTH_ARAC"/>
    <property type="match status" value="1"/>
</dbReference>
<sequence>MGRVVRYIYAIVGFGWMMACYPSIAQSGMEELVFRNLDQNLGLSNSNVLSILRDSKGMMWFGTAYGLYRYDGTRIKAFFNSKDSTSISHNTASKLYIGPDDHLWVKNVNGLFDVFDSDTEKFSRGSARFFKKYNLASEAIGMLMKDRQGRFWFTHPNEGISIYDSKTHKTQYLKTGNAGGNLASNKIAAIAESPDGMIWSVNHSGTIELIDPNRLIVTKSLELPKAKIPASANYELVLDSDGDAWIFDPERDLGVFWIDGLSNEIWVNRKEEGIFRLNNDMVKAVVEAINGQIWLGTDHGGINIINKKTKEIRFFDNENGLEANLPHSVVYALYKDFEGIIWIGTHKKGVSYYHQGLLRFSHVRRNFSEPQSLPFNDVNAFVEDSLGNLYIGTNGGGLIYHDRKSNNYTQYRHDPNDLNSVTGDVIVDLLLDHEGVLWIGTYLNGLGKFDGKTFTNFPYHQGESNGIPGPNIWKLFEDSKNRIWIGTLRSGMAMLEPDRKTFHNYPAGSQPFTPHNQYITAFAEDRAGNLWIGGGSGLNVINFEKKTTAFYSESSGNGLKESNITDIFSDSEGVIWLTTQNGLHYFDQNDSVFVHFGEKEGLPSNYLVDLLEDEERNFWISSQKGLSYAQVNRSVQPFKITFQNFDQKDGLQASLFNKNSALKTSHSELIFGGPNGYNIFKSENFAFEQNNPVVVFTDLQLFNEPVGVGEKIGKRIPLEKSLENTEKLVLRYDENMFSIGFSALNFLYPEKNKYRYRLLGFNEEWIYLNDQLAKVTFTNLDPGRYTLVVQPGTVLDSWGTSEYSLDIEILAPFWKTPLAYLFYLVAMVGSIYYFRTQLLTRQKEKFERENAVREAKRVQELDKLKTKFFTNLSHEFRTPLSLILTPAEHLLTESKDPVLSGQYKIIQRNARRLLKLINQLLDVKNVDKGALAFHSSEGDIVQFVRESISDFKELSDNQHIHLSFETSTASLQAIFDPDKLEKIIFNLLSNSFKFTPEDGKIHVKLEIFEETEEHAILSLSVADSGVGIAYEDQDKVFERFYTTEGHGHQLNQGSGIGLSLAQDFAKIMGGILDVQSDPGKGSKFTLTMPLGLILEEDEEDFIQQQTTASESKKDCILIVEDHREFRNYLKDCLVENYQVLTASNGVEGLEIARQLIPDLVISDWMMPMMDGEELCQKIKGDIKTSHIPVVLLTAKKSEENLLKALDSGCNLYLTKPFNLEVLQLNVKNLLRERNMKQEQNRKKIEINTSEVEVVSMDDQLIQKAVALVELHIEDPMLSVEFLSKELGMSRVHLYKKLQSLTGKSPIEFIRFIRLQRAAQLLVRSQLSVSEVAYKVGYNNAKYFAKQFKAEFEVLPSEYAGKTQSLASDS</sequence>
<dbReference type="InterPro" id="IPR036890">
    <property type="entry name" value="HATPase_C_sf"/>
</dbReference>
<dbReference type="FunFam" id="1.10.287.130:FF:000045">
    <property type="entry name" value="Two-component system sensor histidine kinase/response regulator"/>
    <property type="match status" value="1"/>
</dbReference>
<dbReference type="Proteomes" id="UP000236736">
    <property type="component" value="Unassembled WGS sequence"/>
</dbReference>
<feature type="domain" description="Response regulatory" evidence="17">
    <location>
        <begin position="1115"/>
        <end position="1230"/>
    </location>
</feature>
<dbReference type="EMBL" id="FNVR01000003">
    <property type="protein sequence ID" value="SEF67790.1"/>
    <property type="molecule type" value="Genomic_DNA"/>
</dbReference>
<keyword evidence="4" id="KW-0808">Transferase</keyword>
<dbReference type="CDD" id="cd00082">
    <property type="entry name" value="HisKA"/>
    <property type="match status" value="1"/>
</dbReference>
<feature type="domain" description="HTH araC/xylS-type" evidence="15">
    <location>
        <begin position="1262"/>
        <end position="1361"/>
    </location>
</feature>
<dbReference type="Gene3D" id="3.40.50.2300">
    <property type="match status" value="1"/>
</dbReference>
<proteinExistence type="predicted"/>
<dbReference type="InterPro" id="IPR011123">
    <property type="entry name" value="Y_Y_Y"/>
</dbReference>
<dbReference type="Pfam" id="PF12833">
    <property type="entry name" value="HTH_18"/>
    <property type="match status" value="1"/>
</dbReference>
<dbReference type="PRINTS" id="PR00344">
    <property type="entry name" value="BCTRLSENSOR"/>
</dbReference>
<keyword evidence="5" id="KW-0547">Nucleotide-binding</keyword>
<dbReference type="Gene3D" id="1.10.10.60">
    <property type="entry name" value="Homeodomain-like"/>
    <property type="match status" value="1"/>
</dbReference>
<evidence type="ECO:0000256" key="9">
    <source>
        <dbReference type="ARBA" id="ARBA00023015"/>
    </source>
</evidence>
<dbReference type="SMART" id="SM00388">
    <property type="entry name" value="HisKA"/>
    <property type="match status" value="1"/>
</dbReference>
<evidence type="ECO:0000256" key="6">
    <source>
        <dbReference type="ARBA" id="ARBA00022777"/>
    </source>
</evidence>
<dbReference type="SUPFAM" id="SSF55874">
    <property type="entry name" value="ATPase domain of HSP90 chaperone/DNA topoisomerase II/histidine kinase"/>
    <property type="match status" value="1"/>
</dbReference>
<dbReference type="InterPro" id="IPR005467">
    <property type="entry name" value="His_kinase_dom"/>
</dbReference>
<dbReference type="FunFam" id="3.30.565.10:FF:000037">
    <property type="entry name" value="Hybrid sensor histidine kinase/response regulator"/>
    <property type="match status" value="1"/>
</dbReference>
<dbReference type="Pfam" id="PF00072">
    <property type="entry name" value="Response_reg"/>
    <property type="match status" value="1"/>
</dbReference>
<reference evidence="19" key="1">
    <citation type="submission" date="2016-10" db="EMBL/GenBank/DDBJ databases">
        <authorList>
            <person name="Varghese N."/>
            <person name="Submissions S."/>
        </authorList>
    </citation>
    <scope>NUCLEOTIDE SEQUENCE [LARGE SCALE GENOMIC DNA]</scope>
    <source>
        <strain evidence="19">DSM 17298</strain>
    </source>
</reference>
<dbReference type="SUPFAM" id="SSF46689">
    <property type="entry name" value="Homeodomain-like"/>
    <property type="match status" value="1"/>
</dbReference>
<dbReference type="Gene3D" id="2.130.10.10">
    <property type="entry name" value="YVTN repeat-like/Quinoprotein amine dehydrogenase"/>
    <property type="match status" value="2"/>
</dbReference>
<evidence type="ECO:0000256" key="3">
    <source>
        <dbReference type="ARBA" id="ARBA00022553"/>
    </source>
</evidence>
<evidence type="ECO:0000256" key="8">
    <source>
        <dbReference type="ARBA" id="ARBA00023012"/>
    </source>
</evidence>
<dbReference type="InterPro" id="IPR013783">
    <property type="entry name" value="Ig-like_fold"/>
</dbReference>
<dbReference type="GO" id="GO:0003700">
    <property type="term" value="F:DNA-binding transcription factor activity"/>
    <property type="evidence" value="ECO:0007669"/>
    <property type="project" value="InterPro"/>
</dbReference>
<evidence type="ECO:0000256" key="13">
    <source>
        <dbReference type="SAM" id="Coils"/>
    </source>
</evidence>
<keyword evidence="14" id="KW-0472">Membrane</keyword>
<dbReference type="PROSITE" id="PS50110">
    <property type="entry name" value="RESPONSE_REGULATORY"/>
    <property type="match status" value="1"/>
</dbReference>
<evidence type="ECO:0000313" key="19">
    <source>
        <dbReference type="Proteomes" id="UP000236736"/>
    </source>
</evidence>
<evidence type="ECO:0000259" key="15">
    <source>
        <dbReference type="PROSITE" id="PS01124"/>
    </source>
</evidence>
<keyword evidence="9" id="KW-0805">Transcription regulation</keyword>
<evidence type="ECO:0000256" key="7">
    <source>
        <dbReference type="ARBA" id="ARBA00022840"/>
    </source>
</evidence>
<evidence type="ECO:0000256" key="1">
    <source>
        <dbReference type="ARBA" id="ARBA00000085"/>
    </source>
</evidence>
<dbReference type="PROSITE" id="PS01124">
    <property type="entry name" value="HTH_ARAC_FAMILY_2"/>
    <property type="match status" value="1"/>
</dbReference>
<dbReference type="Gene3D" id="2.60.40.10">
    <property type="entry name" value="Immunoglobulins"/>
    <property type="match status" value="1"/>
</dbReference>
<dbReference type="PROSITE" id="PS50109">
    <property type="entry name" value="HIS_KIN"/>
    <property type="match status" value="1"/>
</dbReference>
<keyword evidence="19" id="KW-1185">Reference proteome</keyword>
<evidence type="ECO:0000256" key="4">
    <source>
        <dbReference type="ARBA" id="ARBA00022679"/>
    </source>
</evidence>
<dbReference type="InterPro" id="IPR003661">
    <property type="entry name" value="HisK_dim/P_dom"/>
</dbReference>
<dbReference type="PANTHER" id="PTHR43547:SF2">
    <property type="entry name" value="HYBRID SIGNAL TRANSDUCTION HISTIDINE KINASE C"/>
    <property type="match status" value="1"/>
</dbReference>
<keyword evidence="10" id="KW-0238">DNA-binding</keyword>
<dbReference type="InterPro" id="IPR001789">
    <property type="entry name" value="Sig_transdc_resp-reg_receiver"/>
</dbReference>
<dbReference type="InterPro" id="IPR018062">
    <property type="entry name" value="HTH_AraC-typ_CS"/>
</dbReference>
<feature type="coiled-coil region" evidence="13">
    <location>
        <begin position="1219"/>
        <end position="1247"/>
    </location>
</feature>
<dbReference type="SMART" id="SM00387">
    <property type="entry name" value="HATPase_c"/>
    <property type="match status" value="1"/>
</dbReference>
<evidence type="ECO:0000256" key="10">
    <source>
        <dbReference type="ARBA" id="ARBA00023125"/>
    </source>
</evidence>
<dbReference type="OrthoDB" id="9806995at2"/>
<dbReference type="GO" id="GO:0043565">
    <property type="term" value="F:sequence-specific DNA binding"/>
    <property type="evidence" value="ECO:0007669"/>
    <property type="project" value="InterPro"/>
</dbReference>
<dbReference type="EC" id="2.7.13.3" evidence="2"/>
<evidence type="ECO:0000256" key="14">
    <source>
        <dbReference type="SAM" id="Phobius"/>
    </source>
</evidence>
<dbReference type="PROSITE" id="PS51257">
    <property type="entry name" value="PROKAR_LIPOPROTEIN"/>
    <property type="match status" value="1"/>
</dbReference>
<keyword evidence="7" id="KW-0067">ATP-binding</keyword>
<protein>
    <recommendedName>
        <fullName evidence="2">histidine kinase</fullName>
        <ecNumber evidence="2">2.7.13.3</ecNumber>
    </recommendedName>
</protein>
<feature type="transmembrane region" description="Helical" evidence="14">
    <location>
        <begin position="7"/>
        <end position="24"/>
    </location>
</feature>
<evidence type="ECO:0000313" key="18">
    <source>
        <dbReference type="EMBL" id="SEF67790.1"/>
    </source>
</evidence>
<evidence type="ECO:0000256" key="2">
    <source>
        <dbReference type="ARBA" id="ARBA00012438"/>
    </source>
</evidence>
<dbReference type="Pfam" id="PF07495">
    <property type="entry name" value="Y_Y_Y"/>
    <property type="match status" value="1"/>
</dbReference>
<organism evidence="18 19">
    <name type="scientific">Algoriphagus boritolerans DSM 17298 = JCM 18970</name>
    <dbReference type="NCBI Taxonomy" id="1120964"/>
    <lineage>
        <taxon>Bacteria</taxon>
        <taxon>Pseudomonadati</taxon>
        <taxon>Bacteroidota</taxon>
        <taxon>Cytophagia</taxon>
        <taxon>Cytophagales</taxon>
        <taxon>Cyclobacteriaceae</taxon>
        <taxon>Algoriphagus</taxon>
    </lineage>
</organism>
<evidence type="ECO:0000259" key="16">
    <source>
        <dbReference type="PROSITE" id="PS50109"/>
    </source>
</evidence>
<accession>A0A1H5TYH7</accession>
<dbReference type="InterPro" id="IPR009057">
    <property type="entry name" value="Homeodomain-like_sf"/>
</dbReference>
<dbReference type="InterPro" id="IPR003594">
    <property type="entry name" value="HATPase_dom"/>
</dbReference>
<gene>
    <name evidence="18" type="ORF">SAMN03080598_01008</name>
</gene>
<comment type="catalytic activity">
    <reaction evidence="1">
        <text>ATP + protein L-histidine = ADP + protein N-phospho-L-histidine.</text>
        <dbReference type="EC" id="2.7.13.3"/>
    </reaction>
</comment>
<dbReference type="Pfam" id="PF02518">
    <property type="entry name" value="HATPase_c"/>
    <property type="match status" value="1"/>
</dbReference>
<dbReference type="InterPro" id="IPR018060">
    <property type="entry name" value="HTH_AraC"/>
</dbReference>
<dbReference type="InterPro" id="IPR036097">
    <property type="entry name" value="HisK_dim/P_sf"/>
</dbReference>
<dbReference type="FunFam" id="2.60.40.10:FF:000791">
    <property type="entry name" value="Two-component system sensor histidine kinase/response regulator"/>
    <property type="match status" value="1"/>
</dbReference>
<dbReference type="Gene3D" id="1.10.287.130">
    <property type="match status" value="1"/>
</dbReference>
<keyword evidence="6 18" id="KW-0418">Kinase</keyword>
<dbReference type="PANTHER" id="PTHR43547">
    <property type="entry name" value="TWO-COMPONENT HISTIDINE KINASE"/>
    <property type="match status" value="1"/>
</dbReference>
<evidence type="ECO:0000259" key="17">
    <source>
        <dbReference type="PROSITE" id="PS50110"/>
    </source>
</evidence>
<keyword evidence="3 12" id="KW-0597">Phosphoprotein</keyword>
<dbReference type="InterPro" id="IPR015943">
    <property type="entry name" value="WD40/YVTN_repeat-like_dom_sf"/>
</dbReference>
<keyword evidence="14" id="KW-0812">Transmembrane</keyword>
<feature type="modified residue" description="4-aspartylphosphate" evidence="12">
    <location>
        <position position="1163"/>
    </location>
</feature>
<keyword evidence="14" id="KW-1133">Transmembrane helix</keyword>
<evidence type="ECO:0000256" key="12">
    <source>
        <dbReference type="PROSITE-ProRule" id="PRU00169"/>
    </source>
</evidence>
<dbReference type="GO" id="GO:0000155">
    <property type="term" value="F:phosphorelay sensor kinase activity"/>
    <property type="evidence" value="ECO:0007669"/>
    <property type="project" value="InterPro"/>
</dbReference>
<dbReference type="Pfam" id="PF00512">
    <property type="entry name" value="HisKA"/>
    <property type="match status" value="1"/>
</dbReference>
<evidence type="ECO:0000256" key="11">
    <source>
        <dbReference type="ARBA" id="ARBA00023163"/>
    </source>
</evidence>
<dbReference type="Pfam" id="PF07494">
    <property type="entry name" value="Reg_prop"/>
    <property type="match status" value="5"/>
</dbReference>
<keyword evidence="8" id="KW-0902">Two-component regulatory system</keyword>
<keyword evidence="13" id="KW-0175">Coiled coil</keyword>
<dbReference type="GO" id="GO:0005524">
    <property type="term" value="F:ATP binding"/>
    <property type="evidence" value="ECO:0007669"/>
    <property type="project" value="UniProtKB-KW"/>
</dbReference>
<dbReference type="Gene3D" id="3.30.565.10">
    <property type="entry name" value="Histidine kinase-like ATPase, C-terminal domain"/>
    <property type="match status" value="1"/>
</dbReference>
<dbReference type="InterPro" id="IPR004358">
    <property type="entry name" value="Sig_transdc_His_kin-like_C"/>
</dbReference>
<dbReference type="RefSeq" id="WP_103923693.1">
    <property type="nucleotide sequence ID" value="NZ_FNVR01000003.1"/>
</dbReference>
<feature type="domain" description="Histidine kinase" evidence="16">
    <location>
        <begin position="871"/>
        <end position="1092"/>
    </location>
</feature>
<dbReference type="InterPro" id="IPR011110">
    <property type="entry name" value="Reg_prop"/>
</dbReference>
<keyword evidence="11" id="KW-0804">Transcription</keyword>
<dbReference type="PROSITE" id="PS00041">
    <property type="entry name" value="HTH_ARAC_FAMILY_1"/>
    <property type="match status" value="1"/>
</dbReference>
<dbReference type="SUPFAM" id="SSF63829">
    <property type="entry name" value="Calcium-dependent phosphotriesterase"/>
    <property type="match status" value="3"/>
</dbReference>
<evidence type="ECO:0000256" key="5">
    <source>
        <dbReference type="ARBA" id="ARBA00022741"/>
    </source>
</evidence>
<dbReference type="SMART" id="SM00448">
    <property type="entry name" value="REC"/>
    <property type="match status" value="1"/>
</dbReference>
<dbReference type="SUPFAM" id="SSF47384">
    <property type="entry name" value="Homodimeric domain of signal transducing histidine kinase"/>
    <property type="match status" value="1"/>
</dbReference>
<dbReference type="CDD" id="cd17574">
    <property type="entry name" value="REC_OmpR"/>
    <property type="match status" value="1"/>
</dbReference>
<dbReference type="STRING" id="1120964.GCA_001313265_00468"/>
<dbReference type="SUPFAM" id="SSF52172">
    <property type="entry name" value="CheY-like"/>
    <property type="match status" value="1"/>
</dbReference>